<keyword evidence="2" id="KW-1185">Reference proteome</keyword>
<gene>
    <name evidence="1" type="ORF">Pcinc_021520</name>
</gene>
<evidence type="ECO:0000313" key="2">
    <source>
        <dbReference type="Proteomes" id="UP001286313"/>
    </source>
</evidence>
<feature type="non-terminal residue" evidence="1">
    <location>
        <position position="1"/>
    </location>
</feature>
<accession>A0AAE1FGU2</accession>
<dbReference type="Proteomes" id="UP001286313">
    <property type="component" value="Unassembled WGS sequence"/>
</dbReference>
<evidence type="ECO:0000313" key="1">
    <source>
        <dbReference type="EMBL" id="KAK3873466.1"/>
    </source>
</evidence>
<reference evidence="1" key="1">
    <citation type="submission" date="2023-10" db="EMBL/GenBank/DDBJ databases">
        <title>Genome assemblies of two species of porcelain crab, Petrolisthes cinctipes and Petrolisthes manimaculis (Anomura: Porcellanidae).</title>
        <authorList>
            <person name="Angst P."/>
        </authorList>
    </citation>
    <scope>NUCLEOTIDE SEQUENCE</scope>
    <source>
        <strain evidence="1">PB745_01</strain>
        <tissue evidence="1">Gill</tissue>
    </source>
</reference>
<name>A0AAE1FGU2_PETCI</name>
<protein>
    <submittedName>
        <fullName evidence="1">Uncharacterized protein</fullName>
    </submittedName>
</protein>
<organism evidence="1 2">
    <name type="scientific">Petrolisthes cinctipes</name>
    <name type="common">Flat porcelain crab</name>
    <dbReference type="NCBI Taxonomy" id="88211"/>
    <lineage>
        <taxon>Eukaryota</taxon>
        <taxon>Metazoa</taxon>
        <taxon>Ecdysozoa</taxon>
        <taxon>Arthropoda</taxon>
        <taxon>Crustacea</taxon>
        <taxon>Multicrustacea</taxon>
        <taxon>Malacostraca</taxon>
        <taxon>Eumalacostraca</taxon>
        <taxon>Eucarida</taxon>
        <taxon>Decapoda</taxon>
        <taxon>Pleocyemata</taxon>
        <taxon>Anomura</taxon>
        <taxon>Galatheoidea</taxon>
        <taxon>Porcellanidae</taxon>
        <taxon>Petrolisthes</taxon>
    </lineage>
</organism>
<dbReference type="AlphaFoldDB" id="A0AAE1FGU2"/>
<dbReference type="EMBL" id="JAWQEG010002220">
    <property type="protein sequence ID" value="KAK3873466.1"/>
    <property type="molecule type" value="Genomic_DNA"/>
</dbReference>
<sequence length="48" mass="5309">EPESSSSQVTWGYIRLQRVNDYPACSSYTSSPHPVLGSSPPFVFCNVM</sequence>
<proteinExistence type="predicted"/>
<comment type="caution">
    <text evidence="1">The sequence shown here is derived from an EMBL/GenBank/DDBJ whole genome shotgun (WGS) entry which is preliminary data.</text>
</comment>